<dbReference type="Gene3D" id="3.30.420.40">
    <property type="match status" value="2"/>
</dbReference>
<dbReference type="OrthoDB" id="1044663at2"/>
<feature type="transmembrane region" description="Helical" evidence="4">
    <location>
        <begin position="555"/>
        <end position="572"/>
    </location>
</feature>
<reference evidence="6" key="1">
    <citation type="submission" date="2016-10" db="EMBL/GenBank/DDBJ databases">
        <authorList>
            <person name="Varghese N."/>
            <person name="Submissions S."/>
        </authorList>
    </citation>
    <scope>NUCLEOTIDE SEQUENCE [LARGE SCALE GENOMIC DNA]</scope>
    <source>
        <strain evidence="6">DSM 44232</strain>
    </source>
</reference>
<dbReference type="PANTHER" id="PTHR42749">
    <property type="entry name" value="CELL SHAPE-DETERMINING PROTEIN MREB"/>
    <property type="match status" value="1"/>
</dbReference>
<evidence type="ECO:0000256" key="1">
    <source>
        <dbReference type="ARBA" id="ARBA00022741"/>
    </source>
</evidence>
<keyword evidence="4" id="KW-0472">Membrane</keyword>
<dbReference type="GO" id="GO:0140662">
    <property type="term" value="F:ATP-dependent protein folding chaperone"/>
    <property type="evidence" value="ECO:0007669"/>
    <property type="project" value="InterPro"/>
</dbReference>
<keyword evidence="4" id="KW-0812">Transmembrane</keyword>
<dbReference type="InterPro" id="IPR013126">
    <property type="entry name" value="Hsp_70_fam"/>
</dbReference>
<sequence length="648" mass="70280">MTTHRSKDLRIVGFDLGHADTALAVVPDVREDEVIKQELPSAAGRTYVSVTAVAEHPAKGIILGVFAINQEDARLYVAFKDPSFDEEKVARPTRLFVQGVREDLKRVGRLPDDRPTRWVFGTPSGWSPEIRGRYLEVLREAGLADVEVVAESRAALLFARDSGEVRDRPARAKGRLQLTAADTVLVADLGSSTLDITVVTGRRANPVKDAGSALGASLIDIAIMNWFLRESPYRADVERHIEWNDFERKRLQFACRMAKEDFFTKDHPAAQQVVGTYTYEPLGGDENAFYPIRIGRTAMAEVLDTAQPALGGRGWREAFRDDLLLAAAAVKGKPSHVVLTGGASRMTFVLDYAREIFGDRVVMGSEPELAIARGLALAGRISERAKGFRADIADFLREGMVETVVRNHLGSLASRLGDAVATGAFEAHAIPAFRRWKRGEIRTLAEMEAQIAQAVSASLTATDNPRVQAAIVEWQNALHPDLNDLTAPICRRWRIRDEAMELAPVSVRDQTWSPQVGLAVVFADQAAAIAGVVASVVVGVIAAAVFSAMAVGGPIAWVIGFGAVITAGGSAAEKADELVRTANIPVAGREMFREASLRKKAPAKERELAANLAQKLRTDGADAIVAQVAHQLALQLEEQAKEAELLIS</sequence>
<keyword evidence="4" id="KW-1133">Transmembrane helix</keyword>
<organism evidence="5 6">
    <name type="scientific">Lentzea waywayandensis</name>
    <dbReference type="NCBI Taxonomy" id="84724"/>
    <lineage>
        <taxon>Bacteria</taxon>
        <taxon>Bacillati</taxon>
        <taxon>Actinomycetota</taxon>
        <taxon>Actinomycetes</taxon>
        <taxon>Pseudonocardiales</taxon>
        <taxon>Pseudonocardiaceae</taxon>
        <taxon>Lentzea</taxon>
    </lineage>
</organism>
<dbReference type="CDD" id="cd10170">
    <property type="entry name" value="ASKHA_NBD_HSP70"/>
    <property type="match status" value="1"/>
</dbReference>
<keyword evidence="6" id="KW-1185">Reference proteome</keyword>
<proteinExistence type="predicted"/>
<dbReference type="Proteomes" id="UP000198583">
    <property type="component" value="Unassembled WGS sequence"/>
</dbReference>
<evidence type="ECO:0000256" key="4">
    <source>
        <dbReference type="SAM" id="Phobius"/>
    </source>
</evidence>
<dbReference type="PANTHER" id="PTHR42749:SF1">
    <property type="entry name" value="CELL SHAPE-DETERMINING PROTEIN MREB"/>
    <property type="match status" value="1"/>
</dbReference>
<dbReference type="Pfam" id="PF00012">
    <property type="entry name" value="HSP70"/>
    <property type="match status" value="1"/>
</dbReference>
<dbReference type="GO" id="GO:0005524">
    <property type="term" value="F:ATP binding"/>
    <property type="evidence" value="ECO:0007669"/>
    <property type="project" value="UniProtKB-KW"/>
</dbReference>
<keyword evidence="3" id="KW-0143">Chaperone</keyword>
<evidence type="ECO:0000256" key="2">
    <source>
        <dbReference type="ARBA" id="ARBA00022840"/>
    </source>
</evidence>
<dbReference type="Gene3D" id="3.90.640.10">
    <property type="entry name" value="Actin, Chain A, domain 4"/>
    <property type="match status" value="1"/>
</dbReference>
<feature type="transmembrane region" description="Helical" evidence="4">
    <location>
        <begin position="526"/>
        <end position="549"/>
    </location>
</feature>
<dbReference type="STRING" id="84724.SAMN04488564_102611"/>
<dbReference type="RefSeq" id="WP_093589389.1">
    <property type="nucleotide sequence ID" value="NZ_FOYL01000002.1"/>
</dbReference>
<gene>
    <name evidence="5" type="ORF">SAMN04488564_102611</name>
</gene>
<dbReference type="InterPro" id="IPR043129">
    <property type="entry name" value="ATPase_NBD"/>
</dbReference>
<dbReference type="EMBL" id="FOYL01000002">
    <property type="protein sequence ID" value="SFR04781.1"/>
    <property type="molecule type" value="Genomic_DNA"/>
</dbReference>
<dbReference type="SUPFAM" id="SSF53067">
    <property type="entry name" value="Actin-like ATPase domain"/>
    <property type="match status" value="2"/>
</dbReference>
<name>A0A1I6DHC1_9PSEU</name>
<keyword evidence="2" id="KW-0067">ATP-binding</keyword>
<keyword evidence="1" id="KW-0547">Nucleotide-binding</keyword>
<evidence type="ECO:0000256" key="3">
    <source>
        <dbReference type="ARBA" id="ARBA00023186"/>
    </source>
</evidence>
<protein>
    <submittedName>
        <fullName evidence="5">Hsp70 protein</fullName>
    </submittedName>
</protein>
<accession>A0A1I6DHC1</accession>
<dbReference type="AlphaFoldDB" id="A0A1I6DHC1"/>
<evidence type="ECO:0000313" key="6">
    <source>
        <dbReference type="Proteomes" id="UP000198583"/>
    </source>
</evidence>
<evidence type="ECO:0000313" key="5">
    <source>
        <dbReference type="EMBL" id="SFR04781.1"/>
    </source>
</evidence>